<sequence>MAIAVKRFYLTYEEALQKIYYEPPEYIFSGRSHMAGDVYSFGVILFEILTGLGNPCIILAEEATENRKENIVEMIDPDLENSYRVEEGMRMCKLIKLP</sequence>
<reference evidence="2 3" key="1">
    <citation type="submission" date="2020-09" db="EMBL/GenBank/DDBJ databases">
        <authorList>
            <person name="Ashkenazy H."/>
        </authorList>
    </citation>
    <scope>NUCLEOTIDE SEQUENCE [LARGE SCALE GENOMIC DNA]</scope>
    <source>
        <strain evidence="3">cv. Cdm-0</strain>
    </source>
</reference>
<dbReference type="EMBL" id="LR881470">
    <property type="protein sequence ID" value="CAD5332672.1"/>
    <property type="molecule type" value="Genomic_DNA"/>
</dbReference>
<accession>A0A7G2FA33</accession>
<dbReference type="GO" id="GO:0004672">
    <property type="term" value="F:protein kinase activity"/>
    <property type="evidence" value="ECO:0007669"/>
    <property type="project" value="InterPro"/>
</dbReference>
<feature type="domain" description="Serine-threonine/tyrosine-protein kinase catalytic" evidence="1">
    <location>
        <begin position="8"/>
        <end position="78"/>
    </location>
</feature>
<dbReference type="SUPFAM" id="SSF56112">
    <property type="entry name" value="Protein kinase-like (PK-like)"/>
    <property type="match status" value="1"/>
</dbReference>
<organism evidence="2 3">
    <name type="scientific">Arabidopsis thaliana</name>
    <name type="common">Mouse-ear cress</name>
    <dbReference type="NCBI Taxonomy" id="3702"/>
    <lineage>
        <taxon>Eukaryota</taxon>
        <taxon>Viridiplantae</taxon>
        <taxon>Streptophyta</taxon>
        <taxon>Embryophyta</taxon>
        <taxon>Tracheophyta</taxon>
        <taxon>Spermatophyta</taxon>
        <taxon>Magnoliopsida</taxon>
        <taxon>eudicotyledons</taxon>
        <taxon>Gunneridae</taxon>
        <taxon>Pentapetalae</taxon>
        <taxon>rosids</taxon>
        <taxon>malvids</taxon>
        <taxon>Brassicales</taxon>
        <taxon>Brassicaceae</taxon>
        <taxon>Camelineae</taxon>
        <taxon>Arabidopsis</taxon>
    </lineage>
</organism>
<gene>
    <name evidence="2" type="ORF">AT9943_LOCUS20069</name>
</gene>
<proteinExistence type="predicted"/>
<dbReference type="AlphaFoldDB" id="A0A7G2FA33"/>
<dbReference type="Proteomes" id="UP000516314">
    <property type="component" value="Chromosome 5"/>
</dbReference>
<dbReference type="Pfam" id="PF07714">
    <property type="entry name" value="PK_Tyr_Ser-Thr"/>
    <property type="match status" value="1"/>
</dbReference>
<dbReference type="InterPro" id="IPR001245">
    <property type="entry name" value="Ser-Thr/Tyr_kinase_cat_dom"/>
</dbReference>
<name>A0A7G2FA33_ARATH</name>
<protein>
    <submittedName>
        <fullName evidence="2">(thale cress) hypothetical protein</fullName>
    </submittedName>
</protein>
<dbReference type="InterPro" id="IPR011009">
    <property type="entry name" value="Kinase-like_dom_sf"/>
</dbReference>
<evidence type="ECO:0000313" key="2">
    <source>
        <dbReference type="EMBL" id="CAD5332672.1"/>
    </source>
</evidence>
<dbReference type="Gene3D" id="1.10.510.10">
    <property type="entry name" value="Transferase(Phosphotransferase) domain 1"/>
    <property type="match status" value="1"/>
</dbReference>
<evidence type="ECO:0000313" key="3">
    <source>
        <dbReference type="Proteomes" id="UP000516314"/>
    </source>
</evidence>
<evidence type="ECO:0000259" key="1">
    <source>
        <dbReference type="Pfam" id="PF07714"/>
    </source>
</evidence>